<dbReference type="Proteomes" id="UP000816034">
    <property type="component" value="Unassembled WGS sequence"/>
</dbReference>
<name>A0AA88GK14_NAELO</name>
<dbReference type="PANTHER" id="PTHR43355:SF2">
    <property type="entry name" value="FLAVIN REDUCTASE (NADPH)"/>
    <property type="match status" value="1"/>
</dbReference>
<dbReference type="Pfam" id="PF13460">
    <property type="entry name" value="NAD_binding_10"/>
    <property type="match status" value="1"/>
</dbReference>
<protein>
    <recommendedName>
        <fullName evidence="1">NAD(P)-binding domain-containing protein</fullName>
    </recommendedName>
</protein>
<feature type="domain" description="NAD(P)-binding" evidence="1">
    <location>
        <begin position="17"/>
        <end position="74"/>
    </location>
</feature>
<dbReference type="InterPro" id="IPR036291">
    <property type="entry name" value="NAD(P)-bd_dom_sf"/>
</dbReference>
<dbReference type="EMBL" id="PYSW02000031">
    <property type="protein sequence ID" value="KAG2378797.1"/>
    <property type="molecule type" value="Genomic_DNA"/>
</dbReference>
<dbReference type="SUPFAM" id="SSF51735">
    <property type="entry name" value="NAD(P)-binding Rossmann-fold domains"/>
    <property type="match status" value="1"/>
</dbReference>
<dbReference type="Gene3D" id="3.40.50.720">
    <property type="entry name" value="NAD(P)-binding Rossmann-like Domain"/>
    <property type="match status" value="1"/>
</dbReference>
<dbReference type="GO" id="GO:0016646">
    <property type="term" value="F:oxidoreductase activity, acting on the CH-NH group of donors, NAD or NADP as acceptor"/>
    <property type="evidence" value="ECO:0007669"/>
    <property type="project" value="TreeGrafter"/>
</dbReference>
<evidence type="ECO:0000313" key="2">
    <source>
        <dbReference type="EMBL" id="KAG2378797.1"/>
    </source>
</evidence>
<accession>A0AA88GK14</accession>
<organism evidence="2 3">
    <name type="scientific">Naegleria lovaniensis</name>
    <name type="common">Amoeba</name>
    <dbReference type="NCBI Taxonomy" id="51637"/>
    <lineage>
        <taxon>Eukaryota</taxon>
        <taxon>Discoba</taxon>
        <taxon>Heterolobosea</taxon>
        <taxon>Tetramitia</taxon>
        <taxon>Eutetramitia</taxon>
        <taxon>Vahlkampfiidae</taxon>
        <taxon>Naegleria</taxon>
    </lineage>
</organism>
<evidence type="ECO:0000259" key="1">
    <source>
        <dbReference type="Pfam" id="PF13460"/>
    </source>
</evidence>
<dbReference type="RefSeq" id="XP_044546059.1">
    <property type="nucleotide sequence ID" value="XM_044697966.1"/>
</dbReference>
<dbReference type="AlphaFoldDB" id="A0AA88GK14"/>
<dbReference type="PANTHER" id="PTHR43355">
    <property type="entry name" value="FLAVIN REDUCTASE (NADPH)"/>
    <property type="match status" value="1"/>
</dbReference>
<reference evidence="2 3" key="1">
    <citation type="journal article" date="2018" name="BMC Genomics">
        <title>The genome of Naegleria lovaniensis, the basis for a comparative approach to unravel pathogenicity factors of the human pathogenic amoeba N. fowleri.</title>
        <authorList>
            <person name="Liechti N."/>
            <person name="Schurch N."/>
            <person name="Bruggmann R."/>
            <person name="Wittwer M."/>
        </authorList>
    </citation>
    <scope>NUCLEOTIDE SEQUENCE [LARGE SCALE GENOMIC DNA]</scope>
    <source>
        <strain evidence="2 3">ATCC 30569</strain>
    </source>
</reference>
<evidence type="ECO:0000313" key="3">
    <source>
        <dbReference type="Proteomes" id="UP000816034"/>
    </source>
</evidence>
<keyword evidence="3" id="KW-1185">Reference proteome</keyword>
<comment type="caution">
    <text evidence="2">The sequence shown here is derived from an EMBL/GenBank/DDBJ whole genome shotgun (WGS) entry which is preliminary data.</text>
</comment>
<dbReference type="InterPro" id="IPR016040">
    <property type="entry name" value="NAD(P)-bd_dom"/>
</dbReference>
<dbReference type="InterPro" id="IPR051606">
    <property type="entry name" value="Polyketide_Oxido-like"/>
</dbReference>
<dbReference type="GeneID" id="68100399"/>
<sequence length="222" mass="24687">MSSPSIQNTQEEYAILGATQGIGNELLKLLLIRGVKVRVLARNPSSLSQLASNPLLTIVKGDATNAKDVETLISTSQYKLKGTSRLVDSCLTLDYEYRIGNDFLRNATNVMSRADVAAFMLRCMFDQTLKISAGSNQIFNVDTKRVLPKEHDSNFGLMTLLRWTLPRHQYLMIKMGVHSIQIAGVAMLAYYFFPQQVSGWWNALSTSAVRFFGVSSTGSDHK</sequence>
<gene>
    <name evidence="2" type="ORF">C9374_007945</name>
</gene>
<proteinExistence type="predicted"/>